<sequence length="1392" mass="152862">MSSDAAPTDTDLEDKAMARKVHKRLLECQEQQHQGRLDAILELRANSEKAYAGMVGQNEKRNAEADVLAAAQAREFQELLASGKNPYEVFRAREIEARTAAKLARQQRKIRATEMHIANSMVREAARNQRRGEVEKRHVEYVQKYQKELGRKAVEDRTRNYMLSRVGAELVDPTGRTFRIDPSQVTTMKDYSFGMGKCTNKTREQRDKVIDAIAAKPEHANVQVNPRWIPKSKHNVSAALSSTPSTDGLLLPPISQPPGKELQQLNGLVDDSSPALPSLTAASSHHSSTSSSTKKGFGVPKRSKLEEAMRQRALAKQKDNLIEKQIVWRREFTGRAFLADPPEVWFQDFDVGTPQARSFTLTNVSNTFNHFKLLPLPDDVRDFFDVAYEKPGRMSAGMTCRVHVTFLPRLNADLETHIPAVAKTGYFAIPLRCSAKRSVPELSTSQIEFTNVVVGECAKHVVTLRNAGALPTVFRVVAATDAEALAWTDTSATHDIDEADAVDPSGVTSEAALLAFATSFGQFQRSVTVAPPIVASTDGHVAPYASCSIHFAFSPHEPMAAFTQAFQVTFDDAPEVPPLDIRVRAQAAEVPLYVETPIMDFKCCVYDKLYRGKLLLRNRGKVPLKCQLKVPKYLKEALEFVPHFGYVQGCSPGAEPGRFEIQIKFRPTQSLWTAIIAHKFGLEHLGVMAIPLQVLVPDQVLPVYFVLRAQLTSGDLEFSSPTILFGACATTQSVAQRVRITNRSMLPQKFGFVHLPPEVRVEPSDGFGTLLPYEAVDATIVFSPSAATEFRTSLTCASSMNRTYSLPCIGTGVAPALRFSETVVTLGAIPIGQFVVHSLVCINSSSSDQRLEIDLPAAVAKVLRIRPLVATVPAYGSVRIEVEFRPMTWDDLEPADNVIVTKSFCEAVADTFQPETAEDSRPATSNDTTSKETNEDVTPNDELDDDNDVMAPGPIALLAPTEPRSVHATCTLVCFAEDTRNKVDRVALQSLRLQLSIVERELIAKPEKLSFGQVAVGQSSVLKLQVVNDGPEDLELHVLALHCMGPFSVVNALRCVSAGGGVANLFVEFTPSAPLIFHEDLTLTTARGHLRVPLHGEGVSPILQITPVDGDIHFKPVLAREKGFTEFTLLNSSQFPLKYIIKAIEVLHPNYNQTSVFSCTPNEAVIPPGETQVVRSVFSPDHERPIEYTTKFRIDVPNQTEDHVITLRGRCWEAQTYLLPPAAGDEPAVPEDIFELPQHVPLPTFCADFVKKPPRVLQVVFDTEPTTKNVVIGSIGPQDERDHGHSVGSAFSDGKASAAATFEVTIDGATGLAEKHRKYFAIEPLKGSVSPGHEATIAVHFNPKGDDHDGGNQLRILHWIRVSAKVTVKGGFMPLGATELVVHLLLKARVLT</sequence>
<feature type="domain" description="CFAP74 fourth Ig-like" evidence="3">
    <location>
        <begin position="718"/>
        <end position="812"/>
    </location>
</feature>
<dbReference type="EMBL" id="JH767160">
    <property type="protein sequence ID" value="EQC33161.1"/>
    <property type="molecule type" value="Genomic_DNA"/>
</dbReference>
<dbReference type="PANTHER" id="PTHR22538">
    <property type="entry name" value="CILIA- AND FLAGELLA-ASSOCIATED PROTEIN 74"/>
    <property type="match status" value="1"/>
</dbReference>
<proteinExistence type="predicted"/>
<dbReference type="GeneID" id="19949874"/>
<dbReference type="PANTHER" id="PTHR22538:SF0">
    <property type="entry name" value="CILIA- AND FLAGELLA-ASSOCIATED PROTEIN 74"/>
    <property type="match status" value="1"/>
</dbReference>
<feature type="region of interest" description="Disordered" evidence="1">
    <location>
        <begin position="913"/>
        <end position="951"/>
    </location>
</feature>
<feature type="compositionally biased region" description="Low complexity" evidence="1">
    <location>
        <begin position="272"/>
        <end position="293"/>
    </location>
</feature>
<dbReference type="VEuPathDB" id="FungiDB:SDRG_09147"/>
<dbReference type="Proteomes" id="UP000030762">
    <property type="component" value="Unassembled WGS sequence"/>
</dbReference>
<dbReference type="Pfam" id="PF24798">
    <property type="entry name" value="Ig-CFAP74_4th"/>
    <property type="match status" value="1"/>
</dbReference>
<evidence type="ECO:0000313" key="4">
    <source>
        <dbReference type="EMBL" id="EQC33161.1"/>
    </source>
</evidence>
<evidence type="ECO:0000313" key="5">
    <source>
        <dbReference type="Proteomes" id="UP000030762"/>
    </source>
</evidence>
<dbReference type="InParanoid" id="T0QEI5"/>
<dbReference type="InterPro" id="IPR056307">
    <property type="entry name" value="Ig-CFAP74_3rd"/>
</dbReference>
<dbReference type="Gene3D" id="2.60.40.10">
    <property type="entry name" value="Immunoglobulins"/>
    <property type="match status" value="6"/>
</dbReference>
<dbReference type="STRING" id="1156394.T0QEI5"/>
<dbReference type="RefSeq" id="XP_008613284.1">
    <property type="nucleotide sequence ID" value="XM_008615062.1"/>
</dbReference>
<dbReference type="Pfam" id="PF24771">
    <property type="entry name" value="Ig_CFAP74_1st"/>
    <property type="match status" value="1"/>
</dbReference>
<evidence type="ECO:0000259" key="3">
    <source>
        <dbReference type="Pfam" id="PF24798"/>
    </source>
</evidence>
<dbReference type="OrthoDB" id="545169at2759"/>
<dbReference type="InterPro" id="IPR056310">
    <property type="entry name" value="Ig-CFAP74_4th"/>
</dbReference>
<protein>
    <recommendedName>
        <fullName evidence="6">Abnormal spindle-like microcephaly-associated protein ASH domain-containing protein</fullName>
    </recommendedName>
</protein>
<feature type="region of interest" description="Disordered" evidence="1">
    <location>
        <begin position="235"/>
        <end position="302"/>
    </location>
</feature>
<dbReference type="OMA" id="ENTMWHI"/>
<name>T0QEI5_SAPDV</name>
<evidence type="ECO:0000256" key="1">
    <source>
        <dbReference type="SAM" id="MobiDB-lite"/>
    </source>
</evidence>
<dbReference type="Pfam" id="PF24778">
    <property type="entry name" value="Ig-CFAP74_3rd"/>
    <property type="match status" value="1"/>
</dbReference>
<dbReference type="InterPro" id="IPR013783">
    <property type="entry name" value="Ig-like_fold"/>
</dbReference>
<feature type="compositionally biased region" description="Acidic residues" evidence="1">
    <location>
        <begin position="938"/>
        <end position="948"/>
    </location>
</feature>
<feature type="domain" description="CFAP74 third Ig-like" evidence="2">
    <location>
        <begin position="593"/>
        <end position="712"/>
    </location>
</feature>
<accession>T0QEI5</accession>
<gene>
    <name evidence="4" type="ORF">SDRG_09147</name>
</gene>
<reference evidence="4 5" key="1">
    <citation type="submission" date="2012-04" db="EMBL/GenBank/DDBJ databases">
        <title>The Genome Sequence of Saprolegnia declina VS20.</title>
        <authorList>
            <consortium name="The Broad Institute Genome Sequencing Platform"/>
            <person name="Russ C."/>
            <person name="Nusbaum C."/>
            <person name="Tyler B."/>
            <person name="van West P."/>
            <person name="Dieguez-Uribeondo J."/>
            <person name="de Bruijn I."/>
            <person name="Tripathy S."/>
            <person name="Jiang R."/>
            <person name="Young S.K."/>
            <person name="Zeng Q."/>
            <person name="Gargeya S."/>
            <person name="Fitzgerald M."/>
            <person name="Haas B."/>
            <person name="Abouelleil A."/>
            <person name="Alvarado L."/>
            <person name="Arachchi H.M."/>
            <person name="Berlin A."/>
            <person name="Chapman S.B."/>
            <person name="Goldberg J."/>
            <person name="Griggs A."/>
            <person name="Gujja S."/>
            <person name="Hansen M."/>
            <person name="Howarth C."/>
            <person name="Imamovic A."/>
            <person name="Larimer J."/>
            <person name="McCowen C."/>
            <person name="Montmayeur A."/>
            <person name="Murphy C."/>
            <person name="Neiman D."/>
            <person name="Pearson M."/>
            <person name="Priest M."/>
            <person name="Roberts A."/>
            <person name="Saif S."/>
            <person name="Shea T."/>
            <person name="Sisk P."/>
            <person name="Sykes S."/>
            <person name="Wortman J."/>
            <person name="Nusbaum C."/>
            <person name="Birren B."/>
        </authorList>
    </citation>
    <scope>NUCLEOTIDE SEQUENCE [LARGE SCALE GENOMIC DNA]</scope>
    <source>
        <strain evidence="4 5">VS20</strain>
    </source>
</reference>
<dbReference type="eggNOG" id="ENOG502QPUP">
    <property type="taxonomic scope" value="Eukaryota"/>
</dbReference>
<keyword evidence="5" id="KW-1185">Reference proteome</keyword>
<evidence type="ECO:0000259" key="2">
    <source>
        <dbReference type="Pfam" id="PF24778"/>
    </source>
</evidence>
<organism evidence="4 5">
    <name type="scientific">Saprolegnia diclina (strain VS20)</name>
    <dbReference type="NCBI Taxonomy" id="1156394"/>
    <lineage>
        <taxon>Eukaryota</taxon>
        <taxon>Sar</taxon>
        <taxon>Stramenopiles</taxon>
        <taxon>Oomycota</taxon>
        <taxon>Saprolegniomycetes</taxon>
        <taxon>Saprolegniales</taxon>
        <taxon>Saprolegniaceae</taxon>
        <taxon>Saprolegnia</taxon>
    </lineage>
</organism>
<evidence type="ECO:0008006" key="6">
    <source>
        <dbReference type="Google" id="ProtNLM"/>
    </source>
</evidence>